<dbReference type="GO" id="GO:0005849">
    <property type="term" value="C:mRNA cleavage factor complex"/>
    <property type="evidence" value="ECO:0000318"/>
    <property type="project" value="GO_Central"/>
</dbReference>
<feature type="region of interest" description="Disordered" evidence="15">
    <location>
        <begin position="950"/>
        <end position="1015"/>
    </location>
</feature>
<dbReference type="SUPFAM" id="SSF48464">
    <property type="entry name" value="ENTH/VHS domain"/>
    <property type="match status" value="1"/>
</dbReference>
<feature type="compositionally biased region" description="Basic and acidic residues" evidence="15">
    <location>
        <begin position="1376"/>
        <end position="1401"/>
    </location>
</feature>
<feature type="compositionally biased region" description="Basic and acidic residues" evidence="15">
    <location>
        <begin position="1764"/>
        <end position="1773"/>
    </location>
</feature>
<evidence type="ECO:0000256" key="9">
    <source>
        <dbReference type="ARBA" id="ARBA00023242"/>
    </source>
</evidence>
<feature type="compositionally biased region" description="Basic and acidic residues" evidence="15">
    <location>
        <begin position="375"/>
        <end position="421"/>
    </location>
</feature>
<feature type="compositionally biased region" description="Basic and acidic residues" evidence="15">
    <location>
        <begin position="1590"/>
        <end position="1603"/>
    </location>
</feature>
<evidence type="ECO:0000256" key="15">
    <source>
        <dbReference type="SAM" id="MobiDB-lite"/>
    </source>
</evidence>
<feature type="region of interest" description="Disordered" evidence="15">
    <location>
        <begin position="743"/>
        <end position="805"/>
    </location>
</feature>
<dbReference type="GO" id="GO:0000993">
    <property type="term" value="F:RNA polymerase II complex binding"/>
    <property type="evidence" value="ECO:0000318"/>
    <property type="project" value="GO_Central"/>
</dbReference>
<keyword evidence="5" id="KW-0507">mRNA processing</keyword>
<keyword evidence="9" id="KW-0539">Nucleus</keyword>
<feature type="coiled-coil region" evidence="14">
    <location>
        <begin position="154"/>
        <end position="210"/>
    </location>
</feature>
<evidence type="ECO:0000256" key="14">
    <source>
        <dbReference type="SAM" id="Coils"/>
    </source>
</evidence>
<feature type="coiled-coil region" evidence="14">
    <location>
        <begin position="1514"/>
        <end position="1575"/>
    </location>
</feature>
<reference evidence="18" key="1">
    <citation type="journal article" date="2016" name="Genome Biol. Evol.">
        <title>Conserved non-coding elements in the most distant genera of cephalochordates: the Goldilocks principle.</title>
        <authorList>
            <person name="Yue J.X."/>
            <person name="Kozmikova I."/>
            <person name="Ono H."/>
            <person name="Nossa C.W."/>
            <person name="Kozmik Z."/>
            <person name="Putnam N.H."/>
            <person name="Yu J.K."/>
            <person name="Holland L.Z."/>
        </authorList>
    </citation>
    <scope>NUCLEOTIDE SEQUENCE</scope>
</reference>
<dbReference type="Pfam" id="PF04818">
    <property type="entry name" value="CID"/>
    <property type="match status" value="1"/>
</dbReference>
<keyword evidence="6" id="KW-0832">Ubl conjugation</keyword>
<feature type="compositionally biased region" description="Basic and acidic residues" evidence="15">
    <location>
        <begin position="515"/>
        <end position="585"/>
    </location>
</feature>
<sequence>MADAVVEEYESSLADLTFNSKPHINMLTMLAEENVKYAPHIVRLIEAQLNKATSSEKLPVMYLMDSIVKNVGGDYCTLFSQNIVSTFCNIFEQVDEKTRMSLYKLRSTWDTIFTSKKLYALDSRVQGIDPAWPVKPLPAEMQVSTSIHVNPKFLKKQESDTAAMQQQLQEQQEQLLREQLIAKQQELLKMQQARLEMELLQTRAKLDEQTKTLHTRPQVTPQPAVPLPSFSQVATSLPTTSVPTSAARDPRLASRDPRLARQPASQPASTMPQYNTGAFPSTSMAAQSWLASGTHSPVPQPLVGGAGPLAERISANQQKRGGEPIIVPVAQPALDETSSTEKKPAQQKVQKPQEKAKTKTETKVSSPKKSSTSAKDQKGKDTKSKDNKDKTKKDDSKSKPAAKTEKKDDKKKDEKKPDPKSTRGKRNYRTRRSDEDNKDDKDSKSRDSKDKKDEQKSRNEKTRTSSGSSSSRRGSRSSPDRSTRRRSTSKSSSHSPRAKSRSRSPVRRHSSRSISPKERRSSRSGRQDRTPPRSSRTTHESSKDKDDKAKAKTSDTKSKAGTKRSMEKENKSKIKKEPQEAKPGNKYEQSQDYGIGSPKFSPEPESDAEEPVPKRFRLADRDFPRRAWPLPLQSNVRQEPRARRPSISSLPRIPRKPAGTPTRRMSIDPDLKIPKELTLEKQQQILKQAEQQFRTGELTHQQYQEMLKQLHVLYELQRQRQEQMQQQDGQVNRVERREDCVRGGRMGRGRGRGLLPTPPSPWAELKRQPSVEAKSPWAEYKKSHPSERDFQFPVKEEKDGASDQAQQAYLEHRKKLEERKSYLEHKNKLRKTPLYLERRQDYPFRDFPMDVDERQGAAGHGRGREGVGFEGMHRRALLPYLGQQDGSPRPSDDGRREDPRLRRADDRGAPDFRGEEDRRRWEEWKKFDDQVCKQWNFEYRKWEEEIKKWEDSGRQGARPLAPHEVYGRGKQEFDPKKEEEYRRWQDDIRRWEQDGRNGPPPPAPQESLPLGPELLERLENDRRQWAEERAKFLKELNIWEQKMERWKKFGNGPPPQRPQEPEHRGLPVDRRWEEDRQRFENELRKWDADMAMWEKNGRRGAPPLRPKEPSLPTSTPVVFMERQGFPPDSQFDRPSRTWEEDHRRWEEDMCRWEQGGRKGQPPQEPLRPPQFDQPNQRLEDHRRREHEGRKGQFERWQDDHRRWEEDMRRWEQDGRKGQPPQEPLPPLQFDKAELEAEHRRWHESRGRFEAELKKWEENGRRAPPPPSHMDMPPPLGPEMPEVARKQWTLDCQHWQDQMRGWEQGGRQGPPPSPPYHLLSQALEINDAARRQWEEDHRRWEEDMKRWEADGRRGLPPQEPVMQMPGAQQHLSALQKPEPEWREFEDKRRQWEEEMRRWEAGGRRGAPPAEPVPPRVQSPGIQNRNSQWEEDHRKWQDDMKRWELDGRRGLPPIEPIHPSNQGQQGPAAAQREWEQRHRRWQEDMRRWEADGRREMPPPEPQPPRLEEDPRREVALREWESNCRQWEEDMRRWEEGGKRGAQPIKPILHLPQANVALIEWEAQHRRWKEDMQRWEMDGRRGVPPTEPLRPPAPDHHPDNSHQTFQDRHRMWEQDMDRWEKGGRKGQAPLEPLPPLPPKNVLSEEERKKLDEEHHMWEEAMTRWVEGGRMGPPPPAPGEQEEVPRPLIPGLSGARMGGPRMDGPGPGPRMDGLGPRMDGPGPRMDGHGPRMDGPGPRMDGPGPGPRMDGPGPGPRMDGPGPLPRMDGPGHRMDGPGHRMPGPGFRMDGPMQRPGQFGMMQPGLVSSAAGPIMSGPGPIMSGPMGGMPFSGPGPANVFGNMVMGVATTMQLAMGGMGMTGQPMQGRPPMQPMPGPSHMSMGPMPGIPVHHPPMGFGMAPPPAPGPSLQPAKLDVNQLFEKLLKTGIIKKVDEKKEEPKVEEKTVEAKKEEKTRVVVPLEERMEEDEPRAELKLDTTVPPLTLRVEDLKTRHKGVINRLYCGIQCSSCGSRFLPEETDKYANHLDWHFRMNRREKEGTGKASHRDWYYGVDDWIAYAELGDDEEVQESAFFEQPVLPTSEPGEVISCPVCTDEENDDICDICQEPFEQFWDEDEEAWHLKDAVRVNGKTYHPNCYEDYDESFLETPTPADAPKESPLEAQIKMETNAEEAVQVKEEPMDTAEEEEKPSTSAMQPLSTIKEIPFLSEEAKEQTNIKEEVSENMEVGETEQVKTETPDIEVKEEPKSPLGNQCEAMVPAQVDNVTIKQEPEEENGPAQPDNDNEQTTDQIAVKQEVVDNPVKTEPPTPVSVKKEVEEENVSTAVKEESVTENVKVERVSPSPMEVPLVEPKVEQVDENRGQAISTIGGGTKIPVVGGASPLRGSAISVVGGGSSPARFRSNSPMRSIPVIGASSSPNRTGQSTAKSETAQKPKTGSFFKLDPSAKTK</sequence>
<dbReference type="PANTHER" id="PTHR15921:SF3">
    <property type="entry name" value="PRE-MRNA CLEAVAGE COMPLEX 2 PROTEIN PCF11"/>
    <property type="match status" value="1"/>
</dbReference>
<keyword evidence="4" id="KW-0597">Phosphoprotein</keyword>
<evidence type="ECO:0000256" key="5">
    <source>
        <dbReference type="ARBA" id="ARBA00022664"/>
    </source>
</evidence>
<reference evidence="17" key="2">
    <citation type="journal article" date="2020" name="Nat. Ecol. Evol.">
        <title>Deeply conserved synteny resolves early events in vertebrate evolution.</title>
        <authorList>
            <person name="Simakov O."/>
            <person name="Marletaz F."/>
            <person name="Yue J.X."/>
            <person name="O'Connell B."/>
            <person name="Jenkins J."/>
            <person name="Brandt A."/>
            <person name="Calef R."/>
            <person name="Tung C.H."/>
            <person name="Huang T.K."/>
            <person name="Schmutz J."/>
            <person name="Satoh N."/>
            <person name="Yu J.K."/>
            <person name="Putnam N.H."/>
            <person name="Green R.E."/>
            <person name="Rokhsar D.S."/>
        </authorList>
    </citation>
    <scope>NUCLEOTIDE SEQUENCE [LARGE SCALE GENOMIC DNA]</scope>
    <source>
        <strain evidence="17">S238N-H82</strain>
    </source>
</reference>
<dbReference type="InterPro" id="IPR008942">
    <property type="entry name" value="ENTH_VHS"/>
</dbReference>
<dbReference type="InterPro" id="IPR048830">
    <property type="entry name" value="PCF11_helical"/>
</dbReference>
<feature type="region of interest" description="Disordered" evidence="15">
    <location>
        <begin position="1618"/>
        <end position="1639"/>
    </location>
</feature>
<comment type="subunit">
    <text evidence="11">Associates with the phosphorylated CTD domain of POLR2A /RNA polymerase II.</text>
</comment>
<keyword evidence="2" id="KW-0488">Methylation</keyword>
<feature type="compositionally biased region" description="Polar residues" evidence="15">
    <location>
        <begin position="235"/>
        <end position="244"/>
    </location>
</feature>
<dbReference type="CDD" id="cd16982">
    <property type="entry name" value="CID_Pcf11"/>
    <property type="match status" value="1"/>
</dbReference>
<feature type="compositionally biased region" description="Basic residues" evidence="15">
    <location>
        <begin position="496"/>
        <end position="511"/>
    </location>
</feature>
<dbReference type="FunFam" id="1.25.40.90:FF:000015">
    <property type="entry name" value="Pre-mRNA cleavage complex 2 protein Pcf11"/>
    <property type="match status" value="1"/>
</dbReference>
<keyword evidence="8 14" id="KW-0175">Coiled coil</keyword>
<feature type="compositionally biased region" description="Basic and acidic residues" evidence="15">
    <location>
        <begin position="1177"/>
        <end position="1216"/>
    </location>
</feature>
<feature type="compositionally biased region" description="Basic and acidic residues" evidence="15">
    <location>
        <begin position="1470"/>
        <end position="1495"/>
    </location>
</feature>
<feature type="compositionally biased region" description="Basic and acidic residues" evidence="15">
    <location>
        <begin position="351"/>
        <end position="362"/>
    </location>
</feature>
<feature type="region of interest" description="Disordered" evidence="15">
    <location>
        <begin position="1663"/>
        <end position="1781"/>
    </location>
</feature>
<dbReference type="OMA" id="QSVGGMR"/>
<feature type="domain" description="CID" evidence="16">
    <location>
        <begin position="1"/>
        <end position="129"/>
    </location>
</feature>
<feature type="compositionally biased region" description="Basic and acidic residues" evidence="15">
    <location>
        <begin position="431"/>
        <end position="463"/>
    </location>
</feature>
<feature type="region of interest" description="Disordered" evidence="15">
    <location>
        <begin position="288"/>
        <end position="307"/>
    </location>
</feature>
<dbReference type="Pfam" id="PF20845">
    <property type="entry name" value="Pcf11_helical"/>
    <property type="match status" value="1"/>
</dbReference>
<feature type="compositionally biased region" description="Basic and acidic residues" evidence="15">
    <location>
        <begin position="248"/>
        <end position="259"/>
    </location>
</feature>
<feature type="region of interest" description="Disordered" evidence="15">
    <location>
        <begin position="235"/>
        <end position="280"/>
    </location>
</feature>
<evidence type="ECO:0000313" key="18">
    <source>
        <dbReference type="RefSeq" id="XP_035681256.1"/>
    </source>
</evidence>
<evidence type="ECO:0000256" key="11">
    <source>
        <dbReference type="ARBA" id="ARBA00063659"/>
    </source>
</evidence>
<evidence type="ECO:0000256" key="13">
    <source>
        <dbReference type="ARBA" id="ARBA00083113"/>
    </source>
</evidence>
<evidence type="ECO:0000256" key="6">
    <source>
        <dbReference type="ARBA" id="ARBA00022843"/>
    </source>
</evidence>
<feature type="compositionally biased region" description="Basic and acidic residues" evidence="15">
    <location>
        <begin position="611"/>
        <end position="625"/>
    </location>
</feature>
<feature type="compositionally biased region" description="Basic and acidic residues" evidence="15">
    <location>
        <begin position="965"/>
        <end position="995"/>
    </location>
</feature>
<feature type="compositionally biased region" description="Basic and acidic residues" evidence="15">
    <location>
        <begin position="779"/>
        <end position="801"/>
    </location>
</feature>
<dbReference type="PROSITE" id="PS51391">
    <property type="entry name" value="CID"/>
    <property type="match status" value="1"/>
</dbReference>
<proteinExistence type="predicted"/>
<feature type="compositionally biased region" description="Basic and acidic residues" evidence="15">
    <location>
        <begin position="1059"/>
        <end position="1069"/>
    </location>
</feature>
<feature type="compositionally biased region" description="Low complexity" evidence="15">
    <location>
        <begin position="363"/>
        <end position="374"/>
    </location>
</feature>
<feature type="compositionally biased region" description="Low complexity" evidence="15">
    <location>
        <begin position="1728"/>
        <end position="1756"/>
    </location>
</feature>
<evidence type="ECO:0000256" key="10">
    <source>
        <dbReference type="ARBA" id="ARBA00057101"/>
    </source>
</evidence>
<feature type="region of interest" description="Disordered" evidence="15">
    <location>
        <begin position="1047"/>
        <end position="1069"/>
    </location>
</feature>
<feature type="region of interest" description="Disordered" evidence="15">
    <location>
        <begin position="1576"/>
        <end position="1603"/>
    </location>
</feature>
<protein>
    <recommendedName>
        <fullName evidence="12">Pre-mRNA cleavage complex 2 protein Pcf11</fullName>
    </recommendedName>
    <alternativeName>
        <fullName evidence="13">Pre-mRNA cleavage complex II protein Pcf11</fullName>
    </alternativeName>
</protein>
<comment type="function">
    <text evidence="10">Component of pre-mRNA cleavage complex II, which promotes transcription termination by RNA polymerase II.</text>
</comment>
<dbReference type="GO" id="GO:0006369">
    <property type="term" value="P:termination of RNA polymerase II transcription"/>
    <property type="evidence" value="ECO:0000318"/>
    <property type="project" value="GO_Central"/>
</dbReference>
<feature type="compositionally biased region" description="Basic and acidic residues" evidence="15">
    <location>
        <begin position="890"/>
        <end position="915"/>
    </location>
</feature>
<organism evidence="17 18">
    <name type="scientific">Branchiostoma floridae</name>
    <name type="common">Florida lancelet</name>
    <name type="synonym">Amphioxus</name>
    <dbReference type="NCBI Taxonomy" id="7739"/>
    <lineage>
        <taxon>Eukaryota</taxon>
        <taxon>Metazoa</taxon>
        <taxon>Chordata</taxon>
        <taxon>Cephalochordata</taxon>
        <taxon>Leptocardii</taxon>
        <taxon>Amphioxiformes</taxon>
        <taxon>Branchiostomatidae</taxon>
        <taxon>Branchiostoma</taxon>
    </lineage>
</organism>
<feature type="region of interest" description="Disordered" evidence="15">
    <location>
        <begin position="1348"/>
        <end position="1432"/>
    </location>
</feature>
<evidence type="ECO:0000256" key="2">
    <source>
        <dbReference type="ARBA" id="ARBA00022481"/>
    </source>
</evidence>
<accession>A0A9J7MWD0</accession>
<dbReference type="GO" id="GO:0005737">
    <property type="term" value="C:cytoplasm"/>
    <property type="evidence" value="ECO:0000318"/>
    <property type="project" value="GO_Central"/>
</dbReference>
<dbReference type="InterPro" id="IPR045154">
    <property type="entry name" value="PCF11-like"/>
</dbReference>
<feature type="region of interest" description="Disordered" evidence="15">
    <location>
        <begin position="2384"/>
        <end position="2440"/>
    </location>
</feature>
<evidence type="ECO:0000256" key="12">
    <source>
        <dbReference type="ARBA" id="ARBA00068814"/>
    </source>
</evidence>
<dbReference type="GO" id="GO:0031124">
    <property type="term" value="P:mRNA 3'-end processing"/>
    <property type="evidence" value="ECO:0007669"/>
    <property type="project" value="InterPro"/>
</dbReference>
<feature type="compositionally biased region" description="Basic and acidic residues" evidence="15">
    <location>
        <begin position="1130"/>
        <end position="1156"/>
    </location>
</feature>
<keyword evidence="7" id="KW-0007">Acetylation</keyword>
<dbReference type="Proteomes" id="UP000001554">
    <property type="component" value="Chromosome 7"/>
</dbReference>
<gene>
    <name evidence="18" type="primary">LOC118419083</name>
</gene>
<feature type="region of interest" description="Disordered" evidence="15">
    <location>
        <begin position="879"/>
        <end position="915"/>
    </location>
</feature>
<evidence type="ECO:0000259" key="16">
    <source>
        <dbReference type="PROSITE" id="PS51391"/>
    </source>
</evidence>
<dbReference type="GO" id="GO:0003729">
    <property type="term" value="F:mRNA binding"/>
    <property type="evidence" value="ECO:0000318"/>
    <property type="project" value="GO_Central"/>
</dbReference>
<dbReference type="InterPro" id="IPR006569">
    <property type="entry name" value="CID_dom"/>
</dbReference>
<reference evidence="18" key="3">
    <citation type="submission" date="2025-08" db="UniProtKB">
        <authorList>
            <consortium name="RefSeq"/>
        </authorList>
    </citation>
    <scope>IDENTIFICATION</scope>
</reference>
<evidence type="ECO:0000313" key="17">
    <source>
        <dbReference type="Proteomes" id="UP000001554"/>
    </source>
</evidence>
<feature type="compositionally biased region" description="Basic and acidic residues" evidence="15">
    <location>
        <begin position="1230"/>
        <end position="1260"/>
    </location>
</feature>
<evidence type="ECO:0000256" key="3">
    <source>
        <dbReference type="ARBA" id="ARBA00022499"/>
    </source>
</evidence>
<feature type="compositionally biased region" description="Low complexity" evidence="15">
    <location>
        <begin position="1694"/>
        <end position="1714"/>
    </location>
</feature>
<name>A0A9J7MWD0_BRAFL</name>
<dbReference type="SMART" id="SM00582">
    <property type="entry name" value="RPR"/>
    <property type="match status" value="1"/>
</dbReference>
<dbReference type="InterPro" id="IPR047415">
    <property type="entry name" value="Pcf11_CID"/>
</dbReference>
<dbReference type="Gene3D" id="1.25.40.90">
    <property type="match status" value="1"/>
</dbReference>
<evidence type="ECO:0000256" key="7">
    <source>
        <dbReference type="ARBA" id="ARBA00022990"/>
    </source>
</evidence>
<keyword evidence="3" id="KW-1017">Isopeptide bond</keyword>
<feature type="compositionally biased region" description="Basic and acidic residues" evidence="15">
    <location>
        <begin position="2201"/>
        <end position="2213"/>
    </location>
</feature>
<feature type="region of interest" description="Disordered" evidence="15">
    <location>
        <begin position="1120"/>
        <end position="1280"/>
    </location>
</feature>
<dbReference type="RefSeq" id="XP_035681256.1">
    <property type="nucleotide sequence ID" value="XM_035825363.1"/>
</dbReference>
<evidence type="ECO:0000256" key="1">
    <source>
        <dbReference type="ARBA" id="ARBA00004123"/>
    </source>
</evidence>
<feature type="compositionally biased region" description="Polar residues" evidence="15">
    <location>
        <begin position="263"/>
        <end position="280"/>
    </location>
</feature>
<feature type="compositionally biased region" description="Polar residues" evidence="15">
    <location>
        <begin position="288"/>
        <end position="297"/>
    </location>
</feature>
<feature type="compositionally biased region" description="Basic and acidic residues" evidence="15">
    <location>
        <begin position="2223"/>
        <end position="2239"/>
    </location>
</feature>
<keyword evidence="17" id="KW-1185">Reference proteome</keyword>
<evidence type="ECO:0000256" key="8">
    <source>
        <dbReference type="ARBA" id="ARBA00023054"/>
    </source>
</evidence>
<feature type="compositionally biased region" description="Basic and acidic residues" evidence="15">
    <location>
        <begin position="665"/>
        <end position="675"/>
    </location>
</feature>
<feature type="compositionally biased region" description="Polar residues" evidence="15">
    <location>
        <begin position="2405"/>
        <end position="2426"/>
    </location>
</feature>
<feature type="region of interest" description="Disordered" evidence="15">
    <location>
        <begin position="2165"/>
        <end position="2320"/>
    </location>
</feature>
<feature type="region of interest" description="Disordered" evidence="15">
    <location>
        <begin position="317"/>
        <end position="675"/>
    </location>
</feature>
<dbReference type="OrthoDB" id="343582at2759"/>
<feature type="region of interest" description="Disordered" evidence="15">
    <location>
        <begin position="1444"/>
        <end position="1511"/>
    </location>
</feature>
<dbReference type="PANTHER" id="PTHR15921">
    <property type="entry name" value="PRE-MRNA CLEAVAGE COMPLEX II"/>
    <property type="match status" value="1"/>
</dbReference>
<evidence type="ECO:0000256" key="4">
    <source>
        <dbReference type="ARBA" id="ARBA00022553"/>
    </source>
</evidence>
<comment type="subcellular location">
    <subcellularLocation>
        <location evidence="1">Nucleus</location>
    </subcellularLocation>
</comment>
<dbReference type="GeneID" id="118419083"/>
<dbReference type="KEGG" id="bfo:118419083"/>
<feature type="compositionally biased region" description="Pro residues" evidence="15">
    <location>
        <begin position="1262"/>
        <end position="1277"/>
    </location>
</feature>